<dbReference type="OrthoDB" id="1417583at2"/>
<dbReference type="EMBL" id="CP041637">
    <property type="protein sequence ID" value="QDO94209.1"/>
    <property type="molecule type" value="Genomic_DNA"/>
</dbReference>
<dbReference type="KEGG" id="fop:FNB79_09545"/>
<keyword evidence="1" id="KW-0645">Protease</keyword>
<dbReference type="RefSeq" id="WP_143381096.1">
    <property type="nucleotide sequence ID" value="NZ_CP041637.1"/>
</dbReference>
<evidence type="ECO:0000313" key="1">
    <source>
        <dbReference type="EMBL" id="QDO94209.1"/>
    </source>
</evidence>
<dbReference type="GO" id="GO:0004180">
    <property type="term" value="F:carboxypeptidase activity"/>
    <property type="evidence" value="ECO:0007669"/>
    <property type="project" value="UniProtKB-KW"/>
</dbReference>
<dbReference type="Pfam" id="PF13715">
    <property type="entry name" value="CarbopepD_reg_2"/>
    <property type="match status" value="1"/>
</dbReference>
<dbReference type="Proteomes" id="UP000319209">
    <property type="component" value="Chromosome"/>
</dbReference>
<dbReference type="InterPro" id="IPR008969">
    <property type="entry name" value="CarboxyPept-like_regulatory"/>
</dbReference>
<gene>
    <name evidence="1" type="ORF">FNB79_09545</name>
</gene>
<dbReference type="SUPFAM" id="SSF49464">
    <property type="entry name" value="Carboxypeptidase regulatory domain-like"/>
    <property type="match status" value="1"/>
</dbReference>
<keyword evidence="1" id="KW-0378">Hydrolase</keyword>
<organism evidence="1 2">
    <name type="scientific">Formosa sediminum</name>
    <dbReference type="NCBI Taxonomy" id="2594004"/>
    <lineage>
        <taxon>Bacteria</taxon>
        <taxon>Pseudomonadati</taxon>
        <taxon>Bacteroidota</taxon>
        <taxon>Flavobacteriia</taxon>
        <taxon>Flavobacteriales</taxon>
        <taxon>Flavobacteriaceae</taxon>
        <taxon>Formosa</taxon>
    </lineage>
</organism>
<sequence>MKSIYFIILFFSIHPILYAQFEITGTISSDSIKLESVNIAVLNSNRGTITNSKGQFKLNNVSTTDTIRFSMMGYQTLDTLFYKGVGDAKIKLKQSIIEISEIEITTPNYVSDILKNVLVNLENNYPVNSSIINAIFRKQIVQNGDYLFLGNSQISIFCPSYLSNEKKNVYLNTIKLTKNELVNINMDIPPSSLLDFSPKFGFITSPEYFDFTFLKSIKWNNAVFLKIAFKTKQKYWDDSPFEGVLTIEKSSYAISEIEWTTHKKDETKKGYNREMGIYKGTFVTNQLKNHISYTKKNDNKWHFSYNRIIWDVTIKYKKYPDENQNLILKSDLYVQENDLLSSIKNLESININVDLFNKQKSLNYSEWDDLNPILPDFK</sequence>
<keyword evidence="2" id="KW-1185">Reference proteome</keyword>
<protein>
    <submittedName>
        <fullName evidence="1">Carboxypeptidase-like regulatory domain-containing protein</fullName>
    </submittedName>
</protein>
<proteinExistence type="predicted"/>
<reference evidence="1 2" key="1">
    <citation type="submission" date="2019-07" db="EMBL/GenBank/DDBJ databases">
        <title>Genome sequencing for Formosa sp. PS13.</title>
        <authorList>
            <person name="Park S.-J."/>
        </authorList>
    </citation>
    <scope>NUCLEOTIDE SEQUENCE [LARGE SCALE GENOMIC DNA]</scope>
    <source>
        <strain evidence="1 2">PS13</strain>
    </source>
</reference>
<evidence type="ECO:0000313" key="2">
    <source>
        <dbReference type="Proteomes" id="UP000319209"/>
    </source>
</evidence>
<dbReference type="Gene3D" id="2.60.40.1120">
    <property type="entry name" value="Carboxypeptidase-like, regulatory domain"/>
    <property type="match status" value="1"/>
</dbReference>
<dbReference type="AlphaFoldDB" id="A0A516GRR6"/>
<accession>A0A516GRR6</accession>
<keyword evidence="1" id="KW-0121">Carboxypeptidase</keyword>
<name>A0A516GRR6_9FLAO</name>